<dbReference type="VEuPathDB" id="FungiDB:ASPWEDRAFT_60989"/>
<evidence type="ECO:0000313" key="1">
    <source>
        <dbReference type="EMBL" id="OJJ32683.1"/>
    </source>
</evidence>
<dbReference type="PANTHER" id="PTHR31904">
    <property type="entry name" value="BYPASS OF STOP CODON PROTEIN 5-RELATED"/>
    <property type="match status" value="1"/>
</dbReference>
<dbReference type="AlphaFoldDB" id="A0A1L9RCU7"/>
<dbReference type="EMBL" id="KV878214">
    <property type="protein sequence ID" value="OJJ32683.1"/>
    <property type="molecule type" value="Genomic_DNA"/>
</dbReference>
<dbReference type="OrthoDB" id="2283785at2759"/>
<organism evidence="1 2">
    <name type="scientific">Aspergillus wentii DTO 134E9</name>
    <dbReference type="NCBI Taxonomy" id="1073089"/>
    <lineage>
        <taxon>Eukaryota</taxon>
        <taxon>Fungi</taxon>
        <taxon>Dikarya</taxon>
        <taxon>Ascomycota</taxon>
        <taxon>Pezizomycotina</taxon>
        <taxon>Eurotiomycetes</taxon>
        <taxon>Eurotiomycetidae</taxon>
        <taxon>Eurotiales</taxon>
        <taxon>Aspergillaceae</taxon>
        <taxon>Aspergillus</taxon>
        <taxon>Aspergillus subgen. Cremei</taxon>
    </lineage>
</organism>
<dbReference type="Gene3D" id="2.60.40.640">
    <property type="match status" value="1"/>
</dbReference>
<dbReference type="InterPro" id="IPR039634">
    <property type="entry name" value="Bul1-like"/>
</dbReference>
<dbReference type="STRING" id="1073089.A0A1L9RCU7"/>
<gene>
    <name evidence="1" type="ORF">ASPWEDRAFT_60989</name>
</gene>
<proteinExistence type="predicted"/>
<dbReference type="PANTHER" id="PTHR31904:SF1">
    <property type="entry name" value="BYPASS OF STOP CODON PROTEIN 5-RELATED"/>
    <property type="match status" value="1"/>
</dbReference>
<evidence type="ECO:0000313" key="2">
    <source>
        <dbReference type="Proteomes" id="UP000184383"/>
    </source>
</evidence>
<dbReference type="RefSeq" id="XP_040686360.1">
    <property type="nucleotide sequence ID" value="XM_040838551.1"/>
</dbReference>
<reference evidence="2" key="1">
    <citation type="journal article" date="2017" name="Genome Biol.">
        <title>Comparative genomics reveals high biological diversity and specific adaptations in the industrially and medically important fungal genus Aspergillus.</title>
        <authorList>
            <person name="de Vries R.P."/>
            <person name="Riley R."/>
            <person name="Wiebenga A."/>
            <person name="Aguilar-Osorio G."/>
            <person name="Amillis S."/>
            <person name="Uchima C.A."/>
            <person name="Anderluh G."/>
            <person name="Asadollahi M."/>
            <person name="Askin M."/>
            <person name="Barry K."/>
            <person name="Battaglia E."/>
            <person name="Bayram O."/>
            <person name="Benocci T."/>
            <person name="Braus-Stromeyer S.A."/>
            <person name="Caldana C."/>
            <person name="Canovas D."/>
            <person name="Cerqueira G.C."/>
            <person name="Chen F."/>
            <person name="Chen W."/>
            <person name="Choi C."/>
            <person name="Clum A."/>
            <person name="Dos Santos R.A."/>
            <person name="Damasio A.R."/>
            <person name="Diallinas G."/>
            <person name="Emri T."/>
            <person name="Fekete E."/>
            <person name="Flipphi M."/>
            <person name="Freyberg S."/>
            <person name="Gallo A."/>
            <person name="Gournas C."/>
            <person name="Habgood R."/>
            <person name="Hainaut M."/>
            <person name="Harispe M.L."/>
            <person name="Henrissat B."/>
            <person name="Hilden K.S."/>
            <person name="Hope R."/>
            <person name="Hossain A."/>
            <person name="Karabika E."/>
            <person name="Karaffa L."/>
            <person name="Karanyi Z."/>
            <person name="Krasevec N."/>
            <person name="Kuo A."/>
            <person name="Kusch H."/>
            <person name="LaButti K."/>
            <person name="Lagendijk E.L."/>
            <person name="Lapidus A."/>
            <person name="Levasseur A."/>
            <person name="Lindquist E."/>
            <person name="Lipzen A."/>
            <person name="Logrieco A.F."/>
            <person name="MacCabe A."/>
            <person name="Maekelae M.R."/>
            <person name="Malavazi I."/>
            <person name="Melin P."/>
            <person name="Meyer V."/>
            <person name="Mielnichuk N."/>
            <person name="Miskei M."/>
            <person name="Molnar A.P."/>
            <person name="Mule G."/>
            <person name="Ngan C.Y."/>
            <person name="Orejas M."/>
            <person name="Orosz E."/>
            <person name="Ouedraogo J.P."/>
            <person name="Overkamp K.M."/>
            <person name="Park H.-S."/>
            <person name="Perrone G."/>
            <person name="Piumi F."/>
            <person name="Punt P.J."/>
            <person name="Ram A.F."/>
            <person name="Ramon A."/>
            <person name="Rauscher S."/>
            <person name="Record E."/>
            <person name="Riano-Pachon D.M."/>
            <person name="Robert V."/>
            <person name="Roehrig J."/>
            <person name="Ruller R."/>
            <person name="Salamov A."/>
            <person name="Salih N.S."/>
            <person name="Samson R.A."/>
            <person name="Sandor E."/>
            <person name="Sanguinetti M."/>
            <person name="Schuetze T."/>
            <person name="Sepcic K."/>
            <person name="Shelest E."/>
            <person name="Sherlock G."/>
            <person name="Sophianopoulou V."/>
            <person name="Squina F.M."/>
            <person name="Sun H."/>
            <person name="Susca A."/>
            <person name="Todd R.B."/>
            <person name="Tsang A."/>
            <person name="Unkles S.E."/>
            <person name="van de Wiele N."/>
            <person name="van Rossen-Uffink D."/>
            <person name="Oliveira J.V."/>
            <person name="Vesth T.C."/>
            <person name="Visser J."/>
            <person name="Yu J.-H."/>
            <person name="Zhou M."/>
            <person name="Andersen M.R."/>
            <person name="Archer D.B."/>
            <person name="Baker S.E."/>
            <person name="Benoit I."/>
            <person name="Brakhage A.A."/>
            <person name="Braus G.H."/>
            <person name="Fischer R."/>
            <person name="Frisvad J.C."/>
            <person name="Goldman G.H."/>
            <person name="Houbraken J."/>
            <person name="Oakley B."/>
            <person name="Pocsi I."/>
            <person name="Scazzocchio C."/>
            <person name="Seiboth B."/>
            <person name="vanKuyk P.A."/>
            <person name="Wortman J."/>
            <person name="Dyer P.S."/>
            <person name="Grigoriev I.V."/>
        </authorList>
    </citation>
    <scope>NUCLEOTIDE SEQUENCE [LARGE SCALE GENOMIC DNA]</scope>
    <source>
        <strain evidence="2">DTO 134E9</strain>
    </source>
</reference>
<dbReference type="GeneID" id="63754399"/>
<accession>A0A1L9RCU7</accession>
<dbReference type="InterPro" id="IPR014752">
    <property type="entry name" value="Arrestin-like_C"/>
</dbReference>
<dbReference type="Proteomes" id="UP000184383">
    <property type="component" value="Unassembled WGS sequence"/>
</dbReference>
<protein>
    <submittedName>
        <fullName evidence="1">Uncharacterized protein</fullName>
    </submittedName>
</protein>
<name>A0A1L9RCU7_ASPWE</name>
<keyword evidence="2" id="KW-1185">Reference proteome</keyword>
<sequence length="404" mass="45024">MSLHTASHLRLLATRPKVVITLEEQKGPSSAVYTTLDRVNGTAIICVDRDTLCDNIDITFEGTSETSLERATRLSGRRNTTHTFLTLRQPIEHDDHPGSLLLKAGKIYKYPFTFVVPEFLLPQACFHGRHWDCIEKEHTKLPPTFGSVDSGKVDSILRSLSSEPCQISYQIRVRVSKGSLRSTKAPRTLVDASKMVHVIPTSPGILDSKSDYDHLLQPELAGNGLDKHHLDRLSVTASQPKRVLIDSENDMERDKGTVTTIHLRYDPMESEDPPHLAKLSTSLNVLTNMKSLPWTGNVSLGCDEEHHYLSTEEIALSSFSLQSNEWAKHSPAGLVGKEIERVYYIASITVPVLLPRGKHFSQTFDSCLISRFYTLRLCLSVQSPKGRISTPTIAFELPVTVTST</sequence>